<dbReference type="GO" id="GO:0004806">
    <property type="term" value="F:triacylglycerol lipase activity"/>
    <property type="evidence" value="ECO:0007669"/>
    <property type="project" value="InterPro"/>
</dbReference>
<evidence type="ECO:0000313" key="1">
    <source>
        <dbReference type="EMBL" id="ODQ89189.1"/>
    </source>
</evidence>
<keyword evidence="2" id="KW-1185">Reference proteome</keyword>
<dbReference type="AlphaFoldDB" id="A0A1E3RH78"/>
<dbReference type="PIRSF" id="PIRSF029171">
    <property type="entry name" value="Esterase_LipA"/>
    <property type="match status" value="1"/>
</dbReference>
<reference evidence="2" key="1">
    <citation type="submission" date="2016-09" db="EMBL/GenBank/DDBJ databases">
        <authorList>
            <person name="Greninger A.L."/>
            <person name="Jerome K.R."/>
            <person name="Mcnair B."/>
            <person name="Wallis C."/>
            <person name="Fang F."/>
        </authorList>
    </citation>
    <scope>NUCLEOTIDE SEQUENCE [LARGE SCALE GENOMIC DNA]</scope>
    <source>
        <strain evidence="2">M6</strain>
    </source>
</reference>
<evidence type="ECO:0008006" key="3">
    <source>
        <dbReference type="Google" id="ProtNLM"/>
    </source>
</evidence>
<dbReference type="InterPro" id="IPR005152">
    <property type="entry name" value="Lipase_secreted"/>
</dbReference>
<dbReference type="EMBL" id="MIHA01000011">
    <property type="protein sequence ID" value="ODQ89189.1"/>
    <property type="molecule type" value="Genomic_DNA"/>
</dbReference>
<dbReference type="Proteomes" id="UP000094053">
    <property type="component" value="Unassembled WGS sequence"/>
</dbReference>
<dbReference type="SUPFAM" id="SSF53474">
    <property type="entry name" value="alpha/beta-Hydrolases"/>
    <property type="match status" value="1"/>
</dbReference>
<dbReference type="PANTHER" id="PTHR34853">
    <property type="match status" value="1"/>
</dbReference>
<dbReference type="Gene3D" id="3.40.50.1820">
    <property type="entry name" value="alpha/beta hydrolase"/>
    <property type="match status" value="2"/>
</dbReference>
<protein>
    <recommendedName>
        <fullName evidence="3">Secretory lipase</fullName>
    </recommendedName>
</protein>
<organism evidence="1 2">
    <name type="scientific">Mycolicibacterium flavescens</name>
    <name type="common">Mycobacterium flavescens</name>
    <dbReference type="NCBI Taxonomy" id="1776"/>
    <lineage>
        <taxon>Bacteria</taxon>
        <taxon>Bacillati</taxon>
        <taxon>Actinomycetota</taxon>
        <taxon>Actinomycetes</taxon>
        <taxon>Mycobacteriales</taxon>
        <taxon>Mycobacteriaceae</taxon>
        <taxon>Mycolicibacterium</taxon>
    </lineage>
</organism>
<comment type="caution">
    <text evidence="1">The sequence shown here is derived from an EMBL/GenBank/DDBJ whole genome shotgun (WGS) entry which is preliminary data.</text>
</comment>
<dbReference type="RefSeq" id="WP_069414706.1">
    <property type="nucleotide sequence ID" value="NZ_JACKUL010000035.1"/>
</dbReference>
<dbReference type="Pfam" id="PF03583">
    <property type="entry name" value="LIP"/>
    <property type="match status" value="1"/>
</dbReference>
<accession>A0A1E3RH78</accession>
<sequence length="417" mass="43717">MSNPRGRGLRATALWAGVAVLVVLGIVAAANLQPIASIVASRFLNQFPSSGGPPVPVSTADLNDDGPGSLITATTMPGVTRTIEGRGFEAARVVYRSTSGDDGAPTVVSGSVFTPRGQAPDGGWPVVAFGHGTLGIEGTCAPSLSPSLLNLVNVVRVLAGRGYAVALPDFEGLGVKGVHPYSDSATAGRNMIDAVRALRRTFPDVSPRWAAMGDSQGGGAAWAADELAATYAPDLQLVGALASSPAADITGLVDKAERGTLTEEQRPVMQMVIESLARLHPDLDRDDYRRGAAAHYWNVLNDCTEAGAYRRGTAVKQLGGGDFTPRDAQAADRLRGYLRDWALPQKPLSAPLYVWYGGKDPYIDAAWTAQAVERACTLGGVITVRFDPSAGHNPANALTMLDWMADRFAGKPAPNDC</sequence>
<proteinExistence type="predicted"/>
<dbReference type="GO" id="GO:0016042">
    <property type="term" value="P:lipid catabolic process"/>
    <property type="evidence" value="ECO:0007669"/>
    <property type="project" value="InterPro"/>
</dbReference>
<evidence type="ECO:0000313" key="2">
    <source>
        <dbReference type="Proteomes" id="UP000094053"/>
    </source>
</evidence>
<dbReference type="OrthoDB" id="9798122at2"/>
<gene>
    <name evidence="1" type="ORF">BHQ18_16530</name>
</gene>
<dbReference type="InterPro" id="IPR029058">
    <property type="entry name" value="AB_hydrolase_fold"/>
</dbReference>
<dbReference type="STRING" id="1776.BHQ18_16530"/>
<name>A0A1E3RH78_MYCFV</name>
<dbReference type="PANTHER" id="PTHR34853:SF1">
    <property type="entry name" value="LIPASE 5"/>
    <property type="match status" value="1"/>
</dbReference>